<dbReference type="PANTHER" id="PTHR24291:SF189">
    <property type="entry name" value="CYTOCHROME P450 4C3-RELATED"/>
    <property type="match status" value="1"/>
</dbReference>
<accession>A0A6I8TY91</accession>
<dbReference type="GO" id="GO:0005506">
    <property type="term" value="F:iron ion binding"/>
    <property type="evidence" value="ECO:0007669"/>
    <property type="project" value="InterPro"/>
</dbReference>
<dbReference type="InterPro" id="IPR002401">
    <property type="entry name" value="Cyt_P450_E_grp-I"/>
</dbReference>
<keyword evidence="8" id="KW-0256">Endoplasmic reticulum</keyword>
<proteinExistence type="inferred from homology"/>
<dbReference type="SUPFAM" id="SSF48264">
    <property type="entry name" value="Cytochrome P450"/>
    <property type="match status" value="1"/>
</dbReference>
<dbReference type="EnsemblMetazoa" id="AAEL020266-RA">
    <property type="protein sequence ID" value="AAEL020266-PA"/>
    <property type="gene ID" value="AAEL020266"/>
</dbReference>
<evidence type="ECO:0000256" key="13">
    <source>
        <dbReference type="ARBA" id="ARBA00023136"/>
    </source>
</evidence>
<reference evidence="16 17" key="1">
    <citation type="submission" date="2017-06" db="EMBL/GenBank/DDBJ databases">
        <title>Aedes aegypti genome working group (AGWG) sequencing and assembly.</title>
        <authorList>
            <consortium name="Aedes aegypti Genome Working Group (AGWG)"/>
            <person name="Matthews B.J."/>
        </authorList>
    </citation>
    <scope>NUCLEOTIDE SEQUENCE [LARGE SCALE GENOMIC DNA]</scope>
    <source>
        <strain evidence="16 17">LVP_AGWG</strain>
    </source>
</reference>
<name>A0A6I8TY91_AEDAE</name>
<keyword evidence="6 14" id="KW-0349">Heme</keyword>
<evidence type="ECO:0000313" key="16">
    <source>
        <dbReference type="EnsemblMetazoa" id="AAEL020266-PA"/>
    </source>
</evidence>
<dbReference type="PANTHER" id="PTHR24291">
    <property type="entry name" value="CYTOCHROME P450 FAMILY 4"/>
    <property type="match status" value="1"/>
</dbReference>
<dbReference type="InterPro" id="IPR036396">
    <property type="entry name" value="Cyt_P450_sf"/>
</dbReference>
<dbReference type="PRINTS" id="PR00385">
    <property type="entry name" value="P450"/>
</dbReference>
<feature type="binding site" description="axial binding residue" evidence="14">
    <location>
        <position position="429"/>
    </location>
    <ligand>
        <name>heme</name>
        <dbReference type="ChEBI" id="CHEBI:30413"/>
    </ligand>
    <ligandPart>
        <name>Fe</name>
        <dbReference type="ChEBI" id="CHEBI:18248"/>
    </ligandPart>
</feature>
<keyword evidence="10 15" id="KW-0560">Oxidoreductase</keyword>
<comment type="function">
    <text evidence="2">May be involved in the metabolism of insect hormones and in the breakdown of synthetic insecticides.</text>
</comment>
<evidence type="ECO:0000256" key="15">
    <source>
        <dbReference type="RuleBase" id="RU000461"/>
    </source>
</evidence>
<dbReference type="GO" id="GO:0005789">
    <property type="term" value="C:endoplasmic reticulum membrane"/>
    <property type="evidence" value="ECO:0007669"/>
    <property type="project" value="UniProtKB-SubCell"/>
</dbReference>
<evidence type="ECO:0000256" key="8">
    <source>
        <dbReference type="ARBA" id="ARBA00022824"/>
    </source>
</evidence>
<evidence type="ECO:0000256" key="12">
    <source>
        <dbReference type="ARBA" id="ARBA00023033"/>
    </source>
</evidence>
<dbReference type="Pfam" id="PF00067">
    <property type="entry name" value="p450"/>
    <property type="match status" value="1"/>
</dbReference>
<dbReference type="GO" id="GO:0004497">
    <property type="term" value="F:monooxygenase activity"/>
    <property type="evidence" value="ECO:0007669"/>
    <property type="project" value="UniProtKB-KW"/>
</dbReference>
<comment type="similarity">
    <text evidence="5 15">Belongs to the cytochrome P450 family.</text>
</comment>
<evidence type="ECO:0000256" key="7">
    <source>
        <dbReference type="ARBA" id="ARBA00022723"/>
    </source>
</evidence>
<evidence type="ECO:0000256" key="3">
    <source>
        <dbReference type="ARBA" id="ARBA00004174"/>
    </source>
</evidence>
<dbReference type="Gene3D" id="1.10.630.10">
    <property type="entry name" value="Cytochrome P450"/>
    <property type="match status" value="1"/>
</dbReference>
<dbReference type="GO" id="GO:0016705">
    <property type="term" value="F:oxidoreductase activity, acting on paired donors, with incorporation or reduction of molecular oxygen"/>
    <property type="evidence" value="ECO:0007669"/>
    <property type="project" value="InterPro"/>
</dbReference>
<dbReference type="PROSITE" id="PS00086">
    <property type="entry name" value="CYTOCHROME_P450"/>
    <property type="match status" value="1"/>
</dbReference>
<keyword evidence="13" id="KW-0472">Membrane</keyword>
<dbReference type="Proteomes" id="UP000008820">
    <property type="component" value="Chromosome 3"/>
</dbReference>
<dbReference type="InterPro" id="IPR001128">
    <property type="entry name" value="Cyt_P450"/>
</dbReference>
<keyword evidence="17" id="KW-1185">Reference proteome</keyword>
<comment type="subcellular location">
    <subcellularLocation>
        <location evidence="4">Endoplasmic reticulum membrane</location>
        <topology evidence="4">Peripheral membrane protein</topology>
    </subcellularLocation>
    <subcellularLocation>
        <location evidence="3">Microsome membrane</location>
        <topology evidence="3">Peripheral membrane protein</topology>
    </subcellularLocation>
</comment>
<evidence type="ECO:0000313" key="17">
    <source>
        <dbReference type="Proteomes" id="UP000008820"/>
    </source>
</evidence>
<reference evidence="16" key="2">
    <citation type="submission" date="2020-05" db="UniProtKB">
        <authorList>
            <consortium name="EnsemblMetazoa"/>
        </authorList>
    </citation>
    <scope>IDENTIFICATION</scope>
    <source>
        <strain evidence="16">LVP_AGWG</strain>
    </source>
</reference>
<evidence type="ECO:0000256" key="1">
    <source>
        <dbReference type="ARBA" id="ARBA00001971"/>
    </source>
</evidence>
<evidence type="ECO:0000256" key="2">
    <source>
        <dbReference type="ARBA" id="ARBA00003690"/>
    </source>
</evidence>
<evidence type="ECO:0000256" key="9">
    <source>
        <dbReference type="ARBA" id="ARBA00022848"/>
    </source>
</evidence>
<dbReference type="GO" id="GO:0020037">
    <property type="term" value="F:heme binding"/>
    <property type="evidence" value="ECO:0007669"/>
    <property type="project" value="InterPro"/>
</dbReference>
<comment type="cofactor">
    <cofactor evidence="1 14">
        <name>heme</name>
        <dbReference type="ChEBI" id="CHEBI:30413"/>
    </cofactor>
</comment>
<keyword evidence="7 14" id="KW-0479">Metal-binding</keyword>
<evidence type="ECO:0000256" key="4">
    <source>
        <dbReference type="ARBA" id="ARBA00004406"/>
    </source>
</evidence>
<keyword evidence="11 14" id="KW-0408">Iron</keyword>
<organism evidence="16 17">
    <name type="scientific">Aedes aegypti</name>
    <name type="common">Yellowfever mosquito</name>
    <name type="synonym">Culex aegypti</name>
    <dbReference type="NCBI Taxonomy" id="7159"/>
    <lineage>
        <taxon>Eukaryota</taxon>
        <taxon>Metazoa</taxon>
        <taxon>Ecdysozoa</taxon>
        <taxon>Arthropoda</taxon>
        <taxon>Hexapoda</taxon>
        <taxon>Insecta</taxon>
        <taxon>Pterygota</taxon>
        <taxon>Neoptera</taxon>
        <taxon>Endopterygota</taxon>
        <taxon>Diptera</taxon>
        <taxon>Nematocera</taxon>
        <taxon>Culicoidea</taxon>
        <taxon>Culicidae</taxon>
        <taxon>Culicinae</taxon>
        <taxon>Aedini</taxon>
        <taxon>Aedes</taxon>
        <taxon>Stegomyia</taxon>
    </lineage>
</organism>
<sequence length="482" mass="56135">MLITEFLILLSIVLVFIKLVKPLIQFRSIPYVRPWYPLVGNVFLFLGKTGEQLFDQMNSMFAQHDRLFLLWFGIRPVVGVSHPEFIRKVLTSRACLEKPFFYRFSRIDQGLWAAKTSLWRSQRKALNATFSPSILKNFIPTFETFSKQLVDKLHQYEGSTIDILPITSACTLRMIGRTTMGVDENDEMEIAKFVSNMDKITEVVSNRFLSVHLHSEQIYRMTQLYERETQCRKECSNYTMKVLKERKRKVHMELPGLQKVFIDQLLDECALGRSFSDTEIIQNVYTMLAAGSETTARSISYACLLLAIYPDIQEKVYAEIMSLLSDDIHPLTTATLAELTYMEAFLKECHRLYPVAPYIARESTESIELDGVCFPKRSVFIFNFFALHRSSAVWGIDSEQFNPERFLNEQNGEHHAFGYLPFSGGQRNCIGQRYAMTSLKVMLIYLIRYFRMETHLRQEDLRFSFGMMLELSSECLVRFNKR</sequence>
<keyword evidence="12 15" id="KW-0503">Monooxygenase</keyword>
<protein>
    <submittedName>
        <fullName evidence="16">Uncharacterized protein</fullName>
    </submittedName>
</protein>
<evidence type="ECO:0000256" key="10">
    <source>
        <dbReference type="ARBA" id="ARBA00023002"/>
    </source>
</evidence>
<evidence type="ECO:0000256" key="5">
    <source>
        <dbReference type="ARBA" id="ARBA00010617"/>
    </source>
</evidence>
<gene>
    <name evidence="16" type="primary">110679214</name>
</gene>
<dbReference type="InterPro" id="IPR017972">
    <property type="entry name" value="Cyt_P450_CS"/>
</dbReference>
<evidence type="ECO:0000256" key="6">
    <source>
        <dbReference type="ARBA" id="ARBA00022617"/>
    </source>
</evidence>
<dbReference type="AlphaFoldDB" id="A0A6I8TY91"/>
<dbReference type="InParanoid" id="A0A6I8TY91"/>
<dbReference type="InterPro" id="IPR050196">
    <property type="entry name" value="Cytochrome_P450_Monoox"/>
</dbReference>
<evidence type="ECO:0000256" key="11">
    <source>
        <dbReference type="ARBA" id="ARBA00023004"/>
    </source>
</evidence>
<dbReference type="OrthoDB" id="1470350at2759"/>
<keyword evidence="9" id="KW-0492">Microsome</keyword>
<dbReference type="PRINTS" id="PR00463">
    <property type="entry name" value="EP450I"/>
</dbReference>
<evidence type="ECO:0000256" key="14">
    <source>
        <dbReference type="PIRSR" id="PIRSR602401-1"/>
    </source>
</evidence>